<protein>
    <recommendedName>
        <fullName evidence="3">Encoded protein</fullName>
    </recommendedName>
</protein>
<dbReference type="Proteomes" id="UP000815325">
    <property type="component" value="Unassembled WGS sequence"/>
</dbReference>
<evidence type="ECO:0000313" key="2">
    <source>
        <dbReference type="Proteomes" id="UP000815325"/>
    </source>
</evidence>
<reference evidence="1" key="1">
    <citation type="submission" date="2017-08" db="EMBL/GenBank/DDBJ databases">
        <authorList>
            <person name="Polle J.E."/>
            <person name="Barry K."/>
            <person name="Cushman J."/>
            <person name="Schmutz J."/>
            <person name="Tran D."/>
            <person name="Hathwaick L.T."/>
            <person name="Yim W.C."/>
            <person name="Jenkins J."/>
            <person name="Mckie-Krisberg Z.M."/>
            <person name="Prochnik S."/>
            <person name="Lindquist E."/>
            <person name="Dockter R.B."/>
            <person name="Adam C."/>
            <person name="Molina H."/>
            <person name="Bunkerborg J."/>
            <person name="Jin E."/>
            <person name="Buchheim M."/>
            <person name="Magnuson J."/>
        </authorList>
    </citation>
    <scope>NUCLEOTIDE SEQUENCE</scope>
    <source>
        <strain evidence="1">CCAP 19/18</strain>
    </source>
</reference>
<dbReference type="EMBL" id="MU069558">
    <property type="protein sequence ID" value="KAF5839013.1"/>
    <property type="molecule type" value="Genomic_DNA"/>
</dbReference>
<sequence>MNLIVGLPANAHEPANSAVNPFTYRPVDSLKKINSKANKGCADFPGMLRALCAGHAVALAEAKEGHLDLRLYSDVIHYLNKVWNKSMQCNTRGKAEPGM</sequence>
<gene>
    <name evidence="1" type="ORF">DUNSADRAFT_1790</name>
</gene>
<keyword evidence="2" id="KW-1185">Reference proteome</keyword>
<proteinExistence type="predicted"/>
<name>A0ABQ7GWM0_DUNSA</name>
<comment type="caution">
    <text evidence="1">The sequence shown here is derived from an EMBL/GenBank/DDBJ whole genome shotgun (WGS) entry which is preliminary data.</text>
</comment>
<evidence type="ECO:0000313" key="1">
    <source>
        <dbReference type="EMBL" id="KAF5839013.1"/>
    </source>
</evidence>
<organism evidence="1 2">
    <name type="scientific">Dunaliella salina</name>
    <name type="common">Green alga</name>
    <name type="synonym">Protococcus salinus</name>
    <dbReference type="NCBI Taxonomy" id="3046"/>
    <lineage>
        <taxon>Eukaryota</taxon>
        <taxon>Viridiplantae</taxon>
        <taxon>Chlorophyta</taxon>
        <taxon>core chlorophytes</taxon>
        <taxon>Chlorophyceae</taxon>
        <taxon>CS clade</taxon>
        <taxon>Chlamydomonadales</taxon>
        <taxon>Dunaliellaceae</taxon>
        <taxon>Dunaliella</taxon>
    </lineage>
</organism>
<accession>A0ABQ7GWM0</accession>
<evidence type="ECO:0008006" key="3">
    <source>
        <dbReference type="Google" id="ProtNLM"/>
    </source>
</evidence>